<name>A0A644TW71_9ZZZZ</name>
<dbReference type="GO" id="GO:0002161">
    <property type="term" value="F:aminoacyl-tRNA deacylase activity"/>
    <property type="evidence" value="ECO:0007669"/>
    <property type="project" value="InterPro"/>
</dbReference>
<evidence type="ECO:0000259" key="16">
    <source>
        <dbReference type="Pfam" id="PF08264"/>
    </source>
</evidence>
<reference evidence="17" key="1">
    <citation type="submission" date="2019-08" db="EMBL/GenBank/DDBJ databases">
        <authorList>
            <person name="Kucharzyk K."/>
            <person name="Murdoch R.W."/>
            <person name="Higgins S."/>
            <person name="Loffler F."/>
        </authorList>
    </citation>
    <scope>NUCLEOTIDE SEQUENCE</scope>
</reference>
<comment type="catalytic activity">
    <reaction evidence="14">
        <text>tRNA(Ile) + L-isoleucine + ATP = L-isoleucyl-tRNA(Ile) + AMP + diphosphate</text>
        <dbReference type="Rhea" id="RHEA:11060"/>
        <dbReference type="Rhea" id="RHEA-COMP:9666"/>
        <dbReference type="Rhea" id="RHEA-COMP:9695"/>
        <dbReference type="ChEBI" id="CHEBI:30616"/>
        <dbReference type="ChEBI" id="CHEBI:33019"/>
        <dbReference type="ChEBI" id="CHEBI:58045"/>
        <dbReference type="ChEBI" id="CHEBI:78442"/>
        <dbReference type="ChEBI" id="CHEBI:78528"/>
        <dbReference type="ChEBI" id="CHEBI:456215"/>
        <dbReference type="EC" id="6.1.1.5"/>
    </reaction>
</comment>
<evidence type="ECO:0000256" key="5">
    <source>
        <dbReference type="ARBA" id="ARBA00022490"/>
    </source>
</evidence>
<dbReference type="PANTHER" id="PTHR42780">
    <property type="entry name" value="SOLEUCYL-TRNA SYNTHETASE"/>
    <property type="match status" value="1"/>
</dbReference>
<evidence type="ECO:0000259" key="15">
    <source>
        <dbReference type="Pfam" id="PF00133"/>
    </source>
</evidence>
<dbReference type="InterPro" id="IPR002300">
    <property type="entry name" value="aa-tRNA-synth_Ia"/>
</dbReference>
<dbReference type="InterPro" id="IPR023586">
    <property type="entry name" value="Ile-tRNA-ligase_type2"/>
</dbReference>
<keyword evidence="8" id="KW-0547">Nucleotide-binding</keyword>
<protein>
    <recommendedName>
        <fullName evidence="4">isoleucine--tRNA ligase</fullName>
        <ecNumber evidence="4">6.1.1.5</ecNumber>
    </recommendedName>
</protein>
<dbReference type="InterPro" id="IPR009080">
    <property type="entry name" value="tRNAsynth_Ia_anticodon-bd"/>
</dbReference>
<evidence type="ECO:0000256" key="1">
    <source>
        <dbReference type="ARBA" id="ARBA00001947"/>
    </source>
</evidence>
<evidence type="ECO:0000256" key="2">
    <source>
        <dbReference type="ARBA" id="ARBA00004496"/>
    </source>
</evidence>
<evidence type="ECO:0000256" key="8">
    <source>
        <dbReference type="ARBA" id="ARBA00022741"/>
    </source>
</evidence>
<dbReference type="Pfam" id="PF08264">
    <property type="entry name" value="Anticodon_1"/>
    <property type="match status" value="1"/>
</dbReference>
<dbReference type="HAMAP" id="MF_02003">
    <property type="entry name" value="Ile_tRNA_synth_type2"/>
    <property type="match status" value="1"/>
</dbReference>
<evidence type="ECO:0000256" key="11">
    <source>
        <dbReference type="ARBA" id="ARBA00022917"/>
    </source>
</evidence>
<dbReference type="Gene3D" id="3.40.50.620">
    <property type="entry name" value="HUPs"/>
    <property type="match status" value="2"/>
</dbReference>
<dbReference type="GO" id="GO:0006428">
    <property type="term" value="P:isoleucyl-tRNA aminoacylation"/>
    <property type="evidence" value="ECO:0007669"/>
    <property type="project" value="InterPro"/>
</dbReference>
<comment type="subcellular location">
    <subcellularLocation>
        <location evidence="2">Cytoplasm</location>
    </subcellularLocation>
</comment>
<dbReference type="GO" id="GO:0004822">
    <property type="term" value="F:isoleucine-tRNA ligase activity"/>
    <property type="evidence" value="ECO:0007669"/>
    <property type="project" value="UniProtKB-EC"/>
</dbReference>
<evidence type="ECO:0000256" key="12">
    <source>
        <dbReference type="ARBA" id="ARBA00023146"/>
    </source>
</evidence>
<dbReference type="InterPro" id="IPR033709">
    <property type="entry name" value="Anticodon_Ile_ABEc"/>
</dbReference>
<dbReference type="InterPro" id="IPR002301">
    <property type="entry name" value="Ile-tRNA-ligase"/>
</dbReference>
<keyword evidence="10" id="KW-0067">ATP-binding</keyword>
<feature type="domain" description="Methionyl/Valyl/Leucyl/Isoleucyl-tRNA synthetase anticodon-binding" evidence="16">
    <location>
        <begin position="689"/>
        <end position="837"/>
    </location>
</feature>
<keyword evidence="9" id="KW-0862">Zinc</keyword>
<dbReference type="EMBL" id="VSSQ01000055">
    <property type="protein sequence ID" value="MPL70879.1"/>
    <property type="molecule type" value="Genomic_DNA"/>
</dbReference>
<comment type="caution">
    <text evidence="17">The sequence shown here is derived from an EMBL/GenBank/DDBJ whole genome shotgun (WGS) entry which is preliminary data.</text>
</comment>
<keyword evidence="5" id="KW-0963">Cytoplasm</keyword>
<dbReference type="PRINTS" id="PR00984">
    <property type="entry name" value="TRNASYNTHILE"/>
</dbReference>
<evidence type="ECO:0000313" key="17">
    <source>
        <dbReference type="EMBL" id="MPL70879.1"/>
    </source>
</evidence>
<comment type="subunit">
    <text evidence="3">Monomer.</text>
</comment>
<evidence type="ECO:0000256" key="10">
    <source>
        <dbReference type="ARBA" id="ARBA00022840"/>
    </source>
</evidence>
<dbReference type="SUPFAM" id="SSF47323">
    <property type="entry name" value="Anticodon-binding domain of a subclass of class I aminoacyl-tRNA synthetases"/>
    <property type="match status" value="1"/>
</dbReference>
<dbReference type="GO" id="GO:0005737">
    <property type="term" value="C:cytoplasm"/>
    <property type="evidence" value="ECO:0007669"/>
    <property type="project" value="UniProtKB-SubCell"/>
</dbReference>
<dbReference type="Pfam" id="PF00133">
    <property type="entry name" value="tRNA-synt_1"/>
    <property type="match status" value="1"/>
</dbReference>
<dbReference type="Pfam" id="PF19302">
    <property type="entry name" value="DUF5915"/>
    <property type="match status" value="1"/>
</dbReference>
<dbReference type="GO" id="GO:0005524">
    <property type="term" value="F:ATP binding"/>
    <property type="evidence" value="ECO:0007669"/>
    <property type="project" value="UniProtKB-KW"/>
</dbReference>
<dbReference type="CDD" id="cd00818">
    <property type="entry name" value="IleRS_core"/>
    <property type="match status" value="1"/>
</dbReference>
<dbReference type="SUPFAM" id="SSF50677">
    <property type="entry name" value="ValRS/IleRS/LeuRS editing domain"/>
    <property type="match status" value="1"/>
</dbReference>
<dbReference type="CDD" id="cd07961">
    <property type="entry name" value="Anticodon_Ia_Ile_ABEc"/>
    <property type="match status" value="1"/>
</dbReference>
<dbReference type="GO" id="GO:0000049">
    <property type="term" value="F:tRNA binding"/>
    <property type="evidence" value="ECO:0007669"/>
    <property type="project" value="InterPro"/>
</dbReference>
<dbReference type="AlphaFoldDB" id="A0A644TW71"/>
<dbReference type="PANTHER" id="PTHR42780:SF1">
    <property type="entry name" value="ISOLEUCINE--TRNA LIGASE, CYTOPLASMIC"/>
    <property type="match status" value="1"/>
</dbReference>
<evidence type="ECO:0000256" key="6">
    <source>
        <dbReference type="ARBA" id="ARBA00022598"/>
    </source>
</evidence>
<keyword evidence="7" id="KW-0479">Metal-binding</keyword>
<dbReference type="GO" id="GO:0046872">
    <property type="term" value="F:metal ion binding"/>
    <property type="evidence" value="ECO:0007669"/>
    <property type="project" value="UniProtKB-KW"/>
</dbReference>
<dbReference type="FunFam" id="3.40.50.620:FF:000063">
    <property type="entry name" value="Isoleucine--tRNA ligase"/>
    <property type="match status" value="1"/>
</dbReference>
<dbReference type="SUPFAM" id="SSF52374">
    <property type="entry name" value="Nucleotidylyl transferase"/>
    <property type="match status" value="1"/>
</dbReference>
<dbReference type="NCBIfam" id="TIGR00392">
    <property type="entry name" value="ileS"/>
    <property type="match status" value="1"/>
</dbReference>
<evidence type="ECO:0000256" key="7">
    <source>
        <dbReference type="ARBA" id="ARBA00022723"/>
    </source>
</evidence>
<organism evidence="17">
    <name type="scientific">bioreactor metagenome</name>
    <dbReference type="NCBI Taxonomy" id="1076179"/>
    <lineage>
        <taxon>unclassified sequences</taxon>
        <taxon>metagenomes</taxon>
        <taxon>ecological metagenomes</taxon>
    </lineage>
</organism>
<dbReference type="Gene3D" id="1.10.730.10">
    <property type="entry name" value="Isoleucyl-tRNA Synthetase, Domain 1"/>
    <property type="match status" value="1"/>
</dbReference>
<dbReference type="InterPro" id="IPR013155">
    <property type="entry name" value="M/V/L/I-tRNA-synth_anticd-bd"/>
</dbReference>
<comment type="cofactor">
    <cofactor evidence="1">
        <name>Zn(2+)</name>
        <dbReference type="ChEBI" id="CHEBI:29105"/>
    </cofactor>
</comment>
<comment type="function">
    <text evidence="13">Catalyzes the attachment of isoleucine to tRNA(Ile). As IleRS can inadvertently accommodate and process structurally similar amino acids such as valine, to avoid such errors it has two additional distinct tRNA(Ile)-dependent editing activities. One activity is designated as 'pretransfer' editing and involves the hydrolysis of activated Val-AMP. The other activity is designated 'posttransfer' editing and involves deacylation of mischarged Val-tRNA(Ile).</text>
</comment>
<evidence type="ECO:0000256" key="13">
    <source>
        <dbReference type="ARBA" id="ARBA00025217"/>
    </source>
</evidence>
<dbReference type="EC" id="6.1.1.5" evidence="4"/>
<dbReference type="InterPro" id="IPR014729">
    <property type="entry name" value="Rossmann-like_a/b/a_fold"/>
</dbReference>
<evidence type="ECO:0000256" key="4">
    <source>
        <dbReference type="ARBA" id="ARBA00013165"/>
    </source>
</evidence>
<accession>A0A644TW71</accession>
<feature type="domain" description="Aminoacyl-tRNA synthetase class Ia" evidence="15">
    <location>
        <begin position="20"/>
        <end position="639"/>
    </location>
</feature>
<proteinExistence type="inferred from homology"/>
<sequence>MYKNVDPKANFPQQEEETVGFWEKNDIFKKSVSRREGSPEFVFYDGPPFATGLPHFGHFVPGTIKDIIPRYKTMRGFHVDRRFGWDCHGLPVENLIEKKLGLNSKTDIEKYGVAEFNEACRASVLRYVNEWRTIVTRLGRWVDFDNDYKTMEPDYMESIWWIMKELWDKGLIYEGHYILPYCPRCSTVLSTHELSLGGYKDVHDPAITIRFKITEAPDALGGLADGSSYLIAWTTTPWTLPSNLALALGPDIDYVCVVDGNERYILAESRLSAYYKQPETLSIAWKKKGQELAGIRYEPLFPYFASLHAQGAFVTVLGDYVSTEDGTGIVHTAPGFGEDDYQVLKGTGIPTVCPVDAECKFTEEVSDYKGQFVKDSDKAIMERLKAEGKLVKREQVFHAYPHCWRCSSPLIYRAVGSWFVKIDPIKPHMVGCNKKVLWVPAHIRDGRFGKWLEGARDWAISRNRYWGNPLPIWKCESCGKAVCIGSRAELKERSGVELEDLHKHFVDKVSFPCECGGTMTRIPEVLDCWFESGAMPYAQIHYPFEHRENFSDHFPADFINEGLDQTRGWFYSLTVLAAALFESQAYDACICSGLVLAEDGKKMSKSLRNYTDPVEVVNNFGADALRLFLMNSAVSRGEDLRYSDDGVREVLKSVIIPLWNAYGFFVTYANIDGVHPGEPDPASIFNPLDKWILSVCERMIEKVTAGLDAYEMQSGIEPIVEFIDSLNNWYIRRSRRRFWKSENDQDKAQAYDCLHRVLRKLILAAAPFIPFITENIYQNLRQEGEPESVHLCDWPAYDARFRNVELERDMDSVRHAVSMGRALRVANDLKTRQPLASVMLVTKVAEERAVLAAMEEILREELNVKSVLFRENEEELVEYSAKANFRVLGKELGKDMKSAAAAIEALEPHQIAVMVDGGSVTLEIAGRSLVLDKDKVDVRRTEKPGLKVLNEGTLTVALDTVVSPELLREGYVRDLIRGVQNLRKETGLEVTDRIILALGGDAELKAAYEEFGELIAGETLASTIEWTFALMEAATTIEAGEKTWLASIRKA</sequence>
<evidence type="ECO:0000256" key="3">
    <source>
        <dbReference type="ARBA" id="ARBA00011245"/>
    </source>
</evidence>
<keyword evidence="12" id="KW-0030">Aminoacyl-tRNA synthetase</keyword>
<dbReference type="FunFam" id="3.40.50.620:FF:000075">
    <property type="entry name" value="Isoleucine--tRNA ligase"/>
    <property type="match status" value="1"/>
</dbReference>
<evidence type="ECO:0000256" key="14">
    <source>
        <dbReference type="ARBA" id="ARBA00048359"/>
    </source>
</evidence>
<evidence type="ECO:0000256" key="9">
    <source>
        <dbReference type="ARBA" id="ARBA00022833"/>
    </source>
</evidence>
<dbReference type="InterPro" id="IPR009008">
    <property type="entry name" value="Val/Leu/Ile-tRNA-synth_edit"/>
</dbReference>
<keyword evidence="6 17" id="KW-0436">Ligase</keyword>
<keyword evidence="11" id="KW-0648">Protein biosynthesis</keyword>
<gene>
    <name evidence="17" type="primary">ileS_5</name>
    <name evidence="17" type="ORF">SDC9_16641</name>
</gene>